<keyword evidence="1" id="KW-0812">Transmembrane</keyword>
<gene>
    <name evidence="2" type="ORF">I1A42_17235</name>
</gene>
<dbReference type="EMBL" id="JADPMR010000004">
    <property type="protein sequence ID" value="MBF9002214.1"/>
    <property type="molecule type" value="Genomic_DNA"/>
</dbReference>
<feature type="transmembrane region" description="Helical" evidence="1">
    <location>
        <begin position="24"/>
        <end position="42"/>
    </location>
</feature>
<dbReference type="PANTHER" id="PTHR34980:SF2">
    <property type="entry name" value="INNER MEMBRANE PROTEIN YHAH-RELATED"/>
    <property type="match status" value="1"/>
</dbReference>
<evidence type="ECO:0000256" key="1">
    <source>
        <dbReference type="SAM" id="Phobius"/>
    </source>
</evidence>
<accession>A0ABS0GID9</accession>
<dbReference type="Proteomes" id="UP000597206">
    <property type="component" value="Unassembled WGS sequence"/>
</dbReference>
<keyword evidence="1" id="KW-1133">Transmembrane helix</keyword>
<dbReference type="Pfam" id="PF05656">
    <property type="entry name" value="DUF805"/>
    <property type="match status" value="1"/>
</dbReference>
<comment type="caution">
    <text evidence="2">The sequence shown here is derived from an EMBL/GenBank/DDBJ whole genome shotgun (WGS) entry which is preliminary data.</text>
</comment>
<reference evidence="2 3" key="1">
    <citation type="submission" date="2020-11" db="EMBL/GenBank/DDBJ databases">
        <title>Vibrio nitrifigilis sp. nov., a marine nitrogen-fixing bacterium isolated from the lagoon sediment of an islet inside an atoll.</title>
        <authorList>
            <person name="Wang L.-T."/>
            <person name="Shieh W.Y."/>
        </authorList>
    </citation>
    <scope>NUCLEOTIDE SEQUENCE [LARGE SCALE GENOMIC DNA]</scope>
    <source>
        <strain evidence="2 3">NFV-1</strain>
    </source>
</reference>
<evidence type="ECO:0000313" key="3">
    <source>
        <dbReference type="Proteomes" id="UP000597206"/>
    </source>
</evidence>
<sequence length="118" mass="13915">MNWYIQVIKRAINFEDRARRKEYWMFYLFNMIILFVIGFSFQLLQSELILEIGGTYIALIILPCWAVTVRRLHDVGKSGWFIFIPIVPLIGWIIFLYLLIKNGDPSDNRFGPNPKTVS</sequence>
<feature type="transmembrane region" description="Helical" evidence="1">
    <location>
        <begin position="80"/>
        <end position="100"/>
    </location>
</feature>
<feature type="transmembrane region" description="Helical" evidence="1">
    <location>
        <begin position="48"/>
        <end position="68"/>
    </location>
</feature>
<protein>
    <submittedName>
        <fullName evidence="2">DUF805 domain-containing protein</fullName>
    </submittedName>
</protein>
<dbReference type="InterPro" id="IPR008523">
    <property type="entry name" value="DUF805"/>
</dbReference>
<name>A0ABS0GID9_9VIBR</name>
<proteinExistence type="predicted"/>
<keyword evidence="3" id="KW-1185">Reference proteome</keyword>
<evidence type="ECO:0000313" key="2">
    <source>
        <dbReference type="EMBL" id="MBF9002214.1"/>
    </source>
</evidence>
<keyword evidence="1" id="KW-0472">Membrane</keyword>
<dbReference type="PANTHER" id="PTHR34980">
    <property type="entry name" value="INNER MEMBRANE PROTEIN-RELATED-RELATED"/>
    <property type="match status" value="1"/>
</dbReference>
<organism evidence="2 3">
    <name type="scientific">Vibrio nitrifigilis</name>
    <dbReference type="NCBI Taxonomy" id="2789781"/>
    <lineage>
        <taxon>Bacteria</taxon>
        <taxon>Pseudomonadati</taxon>
        <taxon>Pseudomonadota</taxon>
        <taxon>Gammaproteobacteria</taxon>
        <taxon>Vibrionales</taxon>
        <taxon>Vibrionaceae</taxon>
        <taxon>Vibrio</taxon>
    </lineage>
</organism>